<feature type="compositionally biased region" description="Low complexity" evidence="1">
    <location>
        <begin position="375"/>
        <end position="389"/>
    </location>
</feature>
<dbReference type="PANTHER" id="PTHR36840:SF1">
    <property type="entry name" value="BLL5714 PROTEIN"/>
    <property type="match status" value="1"/>
</dbReference>
<dbReference type="Pfam" id="PF06772">
    <property type="entry name" value="LtrA"/>
    <property type="match status" value="1"/>
</dbReference>
<feature type="transmembrane region" description="Helical" evidence="2">
    <location>
        <begin position="282"/>
        <end position="299"/>
    </location>
</feature>
<gene>
    <name evidence="3" type="ORF">QBA35_22030</name>
</gene>
<feature type="transmembrane region" description="Helical" evidence="2">
    <location>
        <begin position="242"/>
        <end position="262"/>
    </location>
</feature>
<protein>
    <submittedName>
        <fullName evidence="3">Low temperature requirement protein A</fullName>
    </submittedName>
</protein>
<feature type="compositionally biased region" description="Low complexity" evidence="1">
    <location>
        <begin position="461"/>
        <end position="472"/>
    </location>
</feature>
<dbReference type="PANTHER" id="PTHR36840">
    <property type="entry name" value="BLL5714 PROTEIN"/>
    <property type="match status" value="1"/>
</dbReference>
<dbReference type="InterPro" id="IPR010640">
    <property type="entry name" value="Low_temperature_requirement_A"/>
</dbReference>
<feature type="compositionally biased region" description="Pro residues" evidence="1">
    <location>
        <begin position="403"/>
        <end position="415"/>
    </location>
</feature>
<feature type="region of interest" description="Disordered" evidence="1">
    <location>
        <begin position="340"/>
        <end position="436"/>
    </location>
</feature>
<dbReference type="RefSeq" id="WP_334659479.1">
    <property type="nucleotide sequence ID" value="NZ_JARULZ010000001.1"/>
</dbReference>
<keyword evidence="2" id="KW-0472">Membrane</keyword>
<name>A0ABU8AS90_9ACTN</name>
<proteinExistence type="predicted"/>
<feature type="transmembrane region" description="Helical" evidence="2">
    <location>
        <begin position="71"/>
        <end position="93"/>
    </location>
</feature>
<feature type="transmembrane region" description="Helical" evidence="2">
    <location>
        <begin position="166"/>
        <end position="188"/>
    </location>
</feature>
<keyword evidence="4" id="KW-1185">Reference proteome</keyword>
<feature type="compositionally biased region" description="Basic residues" evidence="1">
    <location>
        <begin position="390"/>
        <end position="402"/>
    </location>
</feature>
<feature type="transmembrane region" description="Helical" evidence="2">
    <location>
        <begin position="42"/>
        <end position="59"/>
    </location>
</feature>
<keyword evidence="2" id="KW-0812">Transmembrane</keyword>
<evidence type="ECO:0000256" key="1">
    <source>
        <dbReference type="SAM" id="MobiDB-lite"/>
    </source>
</evidence>
<dbReference type="EMBL" id="JARULZ010000001">
    <property type="protein sequence ID" value="MEH0635975.1"/>
    <property type="molecule type" value="Genomic_DNA"/>
</dbReference>
<keyword evidence="2" id="KW-1133">Transmembrane helix</keyword>
<feature type="transmembrane region" description="Helical" evidence="2">
    <location>
        <begin position="132"/>
        <end position="154"/>
    </location>
</feature>
<evidence type="ECO:0000313" key="3">
    <source>
        <dbReference type="EMBL" id="MEH0635975.1"/>
    </source>
</evidence>
<feature type="transmembrane region" description="Helical" evidence="2">
    <location>
        <begin position="311"/>
        <end position="337"/>
    </location>
</feature>
<comment type="caution">
    <text evidence="3">The sequence shown here is derived from an EMBL/GenBank/DDBJ whole genome shotgun (WGS) entry which is preliminary data.</text>
</comment>
<dbReference type="Proteomes" id="UP001310290">
    <property type="component" value="Unassembled WGS sequence"/>
</dbReference>
<feature type="transmembrane region" description="Helical" evidence="2">
    <location>
        <begin position="194"/>
        <end position="213"/>
    </location>
</feature>
<feature type="transmembrane region" description="Helical" evidence="2">
    <location>
        <begin position="105"/>
        <end position="126"/>
    </location>
</feature>
<sequence length="500" mass="52173">MADRPTALSLLGGMVVLALLWWCWCCFAWLGNVARADTGGMAAVLVAVMTVVLIVSLTVPEVYDDAPGGLYAPVLFVVCYGAVRGLHLVTYWLSDPGDAALHATLRRTALLSVLPPFTLLLVGSAFDGVTRTLIWLAAVVIDYAGIFVTGRSGWRVASPAHFSERHGLIVIIALGESIVAIGVGVTGYPVSAPVVAAAALGLLVSAALWRLYFHGVSEPAEHRLAELTGDDRTVLARDTYTFLHLPLVAGIVVTALGMKTTLHQVADTAHYGLAEPLHGMPVWALAGGTGLFLLGSAAIRLRTTGRHAPALLTGAALCLAAGPLASLVPALAALTGLTATSPRSCSSRAAQHGAAAPPGTEEARPSTPAPPVTPVIPVTPTTPTAATRTPRPRPPVHPRSRRPPPTCRPLAPPPRPPRRTQAVAEPACGGDGSGTVRWAGRGIRGGWESAGHPRTFGPWESRATPALPSPRSARPRRGGRVYPSLPIRMRRATGNLPLTG</sequence>
<reference evidence="3" key="1">
    <citation type="submission" date="2023-04" db="EMBL/GenBank/DDBJ databases">
        <title>Genomic diversity of scab-causing Streptomyces spp. in the province of Quebec, Canada.</title>
        <authorList>
            <person name="Biessy A."/>
            <person name="Cadieux M."/>
            <person name="Ciotola M."/>
            <person name="Filion M."/>
        </authorList>
    </citation>
    <scope>NUCLEOTIDE SEQUENCE</scope>
    <source>
        <strain evidence="3">B21-115</strain>
    </source>
</reference>
<evidence type="ECO:0000313" key="4">
    <source>
        <dbReference type="Proteomes" id="UP001310290"/>
    </source>
</evidence>
<organism evidence="3 4">
    <name type="scientific">Streptomyces bottropensis</name>
    <dbReference type="NCBI Taxonomy" id="42235"/>
    <lineage>
        <taxon>Bacteria</taxon>
        <taxon>Bacillati</taxon>
        <taxon>Actinomycetota</taxon>
        <taxon>Actinomycetes</taxon>
        <taxon>Kitasatosporales</taxon>
        <taxon>Streptomycetaceae</taxon>
        <taxon>Streptomyces</taxon>
    </lineage>
</organism>
<accession>A0ABU8AS90</accession>
<feature type="region of interest" description="Disordered" evidence="1">
    <location>
        <begin position="448"/>
        <end position="481"/>
    </location>
</feature>
<feature type="transmembrane region" description="Helical" evidence="2">
    <location>
        <begin position="6"/>
        <end position="30"/>
    </location>
</feature>
<evidence type="ECO:0000256" key="2">
    <source>
        <dbReference type="SAM" id="Phobius"/>
    </source>
</evidence>